<sequence length="136" mass="14538">MPGTSVTAALPADTNIECHNTCLLLFLNVVQPASLSGISSAAVLKDTATPVSGSKLLLLLDLISRLVASGILDVNHLVGKLSAFEDMLVQMCSLLTYLDAFYELIDKDNGNSSVRSDATIHIESLFELEELESTNL</sequence>
<reference evidence="2" key="1">
    <citation type="journal article" date="2013" name="Nat. Genet.">
        <title>The duck genome and transcriptome provide insight into an avian influenza virus reservoir species.</title>
        <authorList>
            <person name="Huang Y."/>
            <person name="Li Y."/>
            <person name="Burt D.W."/>
            <person name="Chen H."/>
            <person name="Zhang Y."/>
            <person name="Qian W."/>
            <person name="Kim H."/>
            <person name="Gan S."/>
            <person name="Zhao Y."/>
            <person name="Li J."/>
            <person name="Yi K."/>
            <person name="Feng H."/>
            <person name="Zhu P."/>
            <person name="Li B."/>
            <person name="Liu Q."/>
            <person name="Fairley S."/>
            <person name="Magor K.E."/>
            <person name="Du Z."/>
            <person name="Hu X."/>
            <person name="Goodman L."/>
            <person name="Tafer H."/>
            <person name="Vignal A."/>
            <person name="Lee T."/>
            <person name="Kim K.W."/>
            <person name="Sheng Z."/>
            <person name="An Y."/>
            <person name="Searle S."/>
            <person name="Herrero J."/>
            <person name="Groenen M.A."/>
            <person name="Crooijmans R.P."/>
            <person name="Faraut T."/>
            <person name="Cai Q."/>
            <person name="Webster R.G."/>
            <person name="Aldridge J.R."/>
            <person name="Warren W.C."/>
            <person name="Bartschat S."/>
            <person name="Kehr S."/>
            <person name="Marz M."/>
            <person name="Stadler P.F."/>
            <person name="Smith J."/>
            <person name="Kraus R.H."/>
            <person name="Zhao Y."/>
            <person name="Ren L."/>
            <person name="Fei J."/>
            <person name="Morisson M."/>
            <person name="Kaiser P."/>
            <person name="Griffin D.K."/>
            <person name="Rao M."/>
            <person name="Pitel F."/>
            <person name="Wang J."/>
            <person name="Li N."/>
        </authorList>
    </citation>
    <scope>NUCLEOTIDE SEQUENCE [LARGE SCALE GENOMIC DNA]</scope>
</reference>
<dbReference type="EMBL" id="KB744524">
    <property type="protein sequence ID" value="EOA94898.1"/>
    <property type="molecule type" value="Genomic_DNA"/>
</dbReference>
<dbReference type="AlphaFoldDB" id="R0KNX1"/>
<proteinExistence type="predicted"/>
<keyword evidence="2" id="KW-1185">Reference proteome</keyword>
<name>R0KNX1_ANAPL</name>
<protein>
    <submittedName>
        <fullName evidence="1">Uncharacterized protein</fullName>
    </submittedName>
</protein>
<accession>R0KNX1</accession>
<evidence type="ECO:0000313" key="2">
    <source>
        <dbReference type="Proteomes" id="UP000296049"/>
    </source>
</evidence>
<dbReference type="Proteomes" id="UP000296049">
    <property type="component" value="Unassembled WGS sequence"/>
</dbReference>
<gene>
    <name evidence="1" type="ORF">Anapl_18581</name>
</gene>
<evidence type="ECO:0000313" key="1">
    <source>
        <dbReference type="EMBL" id="EOA94898.1"/>
    </source>
</evidence>
<organism evidence="1 2">
    <name type="scientific">Anas platyrhynchos</name>
    <name type="common">Mallard</name>
    <name type="synonym">Anas boschas</name>
    <dbReference type="NCBI Taxonomy" id="8839"/>
    <lineage>
        <taxon>Eukaryota</taxon>
        <taxon>Metazoa</taxon>
        <taxon>Chordata</taxon>
        <taxon>Craniata</taxon>
        <taxon>Vertebrata</taxon>
        <taxon>Euteleostomi</taxon>
        <taxon>Archelosauria</taxon>
        <taxon>Archosauria</taxon>
        <taxon>Dinosauria</taxon>
        <taxon>Saurischia</taxon>
        <taxon>Theropoda</taxon>
        <taxon>Coelurosauria</taxon>
        <taxon>Aves</taxon>
        <taxon>Neognathae</taxon>
        <taxon>Galloanserae</taxon>
        <taxon>Anseriformes</taxon>
        <taxon>Anatidae</taxon>
        <taxon>Anatinae</taxon>
        <taxon>Anas</taxon>
    </lineage>
</organism>